<evidence type="ECO:0000256" key="2">
    <source>
        <dbReference type="ARBA" id="ARBA00023015"/>
    </source>
</evidence>
<sequence>MVLGTTSLSPPSNNTRLITGTSSNDNSMGDGSMGSGGLSLASALAGILGLSFPSAALVPSGLSVPVAAANLIGSFNADIIDPNIFRASPLALAAQNQLQQPMNNSTSTPSTNISTNVNPCDTTSNSPVSCIFSFGPSAIPTALIGTTSTTNTPITTLGVSTPYSSTTINTITTGPMQTCSDVSSETGSVQSPFASSQFIQTHPHSSGCATGTHDGANKLSNTSGQVGMETMDFDSCGSCLSTAGDRDRKQREFIPDSKKDDKYWERRRKNNEAAKRSREKRRQNDILMEHRINVLNAQNQKLRRELMELKLRYGLPLDDTEPVSPDTTNHHSNHISTPTNHSTSNIPTPSLPDSTDPPTIFDPQLLSALGLDATATALLFRQALLAPRTNTVFPLADNNNNNNNNNKVNTVVMNGTRTARVVSADPTLAFVSSPLDKVNTLIKLPACKPITPIRSIESTTETPLDLSLCMASMTPVITTSVIGEFFFAFTRSSDSWVVRCEHDIHFRSDCFAFACSASSVLPLCMSAVNHHGKSP</sequence>
<dbReference type="CDD" id="cd14694">
    <property type="entry name" value="bZIP_NFIL3"/>
    <property type="match status" value="1"/>
</dbReference>
<evidence type="ECO:0000256" key="3">
    <source>
        <dbReference type="ARBA" id="ARBA00023125"/>
    </source>
</evidence>
<evidence type="ECO:0000313" key="8">
    <source>
        <dbReference type="EMBL" id="TPP67061.1"/>
    </source>
</evidence>
<dbReference type="InterPro" id="IPR047106">
    <property type="entry name" value="NFIL3-like_bZIP"/>
</dbReference>
<keyword evidence="5" id="KW-0539">Nucleus</keyword>
<keyword evidence="4" id="KW-0804">Transcription</keyword>
<comment type="caution">
    <text evidence="8">The sequence shown here is derived from an EMBL/GenBank/DDBJ whole genome shotgun (WGS) entry which is preliminary data.</text>
</comment>
<dbReference type="GO" id="GO:0007623">
    <property type="term" value="P:circadian rhythm"/>
    <property type="evidence" value="ECO:0007669"/>
    <property type="project" value="TreeGrafter"/>
</dbReference>
<dbReference type="Pfam" id="PF07716">
    <property type="entry name" value="bZIP_2"/>
    <property type="match status" value="1"/>
</dbReference>
<name>A0A504Z3P6_FASGI</name>
<dbReference type="InterPro" id="IPR047229">
    <property type="entry name" value="NFIL3-like"/>
</dbReference>
<dbReference type="OrthoDB" id="6151507at2759"/>
<protein>
    <submittedName>
        <fullName evidence="8">Nuclear factor interleukin-3-regulated protein</fullName>
    </submittedName>
</protein>
<dbReference type="PANTHER" id="PTHR15284">
    <property type="entry name" value="NUCLEAR FACTOR INTERLEUKIN-3-REGULATED PROTEIN"/>
    <property type="match status" value="1"/>
</dbReference>
<dbReference type="PROSITE" id="PS50217">
    <property type="entry name" value="BZIP"/>
    <property type="match status" value="1"/>
</dbReference>
<evidence type="ECO:0000256" key="1">
    <source>
        <dbReference type="ARBA" id="ARBA00006079"/>
    </source>
</evidence>
<feature type="region of interest" description="Disordered" evidence="6">
    <location>
        <begin position="264"/>
        <end position="284"/>
    </location>
</feature>
<dbReference type="SUPFAM" id="SSF57959">
    <property type="entry name" value="Leucine zipper domain"/>
    <property type="match status" value="1"/>
</dbReference>
<evidence type="ECO:0000313" key="9">
    <source>
        <dbReference type="Proteomes" id="UP000316759"/>
    </source>
</evidence>
<feature type="compositionally biased region" description="Polar residues" evidence="6">
    <location>
        <begin position="199"/>
        <end position="209"/>
    </location>
</feature>
<organism evidence="8 9">
    <name type="scientific">Fasciola gigantica</name>
    <name type="common">Giant liver fluke</name>
    <dbReference type="NCBI Taxonomy" id="46835"/>
    <lineage>
        <taxon>Eukaryota</taxon>
        <taxon>Metazoa</taxon>
        <taxon>Spiralia</taxon>
        <taxon>Lophotrochozoa</taxon>
        <taxon>Platyhelminthes</taxon>
        <taxon>Trematoda</taxon>
        <taxon>Digenea</taxon>
        <taxon>Plagiorchiida</taxon>
        <taxon>Echinostomata</taxon>
        <taxon>Echinostomatoidea</taxon>
        <taxon>Fasciolidae</taxon>
        <taxon>Fasciola</taxon>
    </lineage>
</organism>
<evidence type="ECO:0000259" key="7">
    <source>
        <dbReference type="PROSITE" id="PS50217"/>
    </source>
</evidence>
<dbReference type="GO" id="GO:0003700">
    <property type="term" value="F:DNA-binding transcription factor activity"/>
    <property type="evidence" value="ECO:0007669"/>
    <property type="project" value="InterPro"/>
</dbReference>
<accession>A0A504Z3P6</accession>
<dbReference type="STRING" id="46835.A0A504Z3P6"/>
<dbReference type="InterPro" id="IPR046347">
    <property type="entry name" value="bZIP_sf"/>
</dbReference>
<dbReference type="AlphaFoldDB" id="A0A504Z3P6"/>
<dbReference type="GO" id="GO:0003677">
    <property type="term" value="F:DNA binding"/>
    <property type="evidence" value="ECO:0007669"/>
    <property type="project" value="UniProtKB-KW"/>
</dbReference>
<feature type="compositionally biased region" description="Polar residues" evidence="6">
    <location>
        <begin position="334"/>
        <end position="346"/>
    </location>
</feature>
<reference evidence="8 9" key="1">
    <citation type="submission" date="2019-04" db="EMBL/GenBank/DDBJ databases">
        <title>Annotation for the trematode Fasciola gigantica.</title>
        <authorList>
            <person name="Choi Y.-J."/>
        </authorList>
    </citation>
    <scope>NUCLEOTIDE SEQUENCE [LARGE SCALE GENOMIC DNA]</scope>
    <source>
        <strain evidence="8">Uganda_cow_1</strain>
    </source>
</reference>
<evidence type="ECO:0000256" key="4">
    <source>
        <dbReference type="ARBA" id="ARBA00023163"/>
    </source>
</evidence>
<keyword evidence="3" id="KW-0238">DNA-binding</keyword>
<feature type="region of interest" description="Disordered" evidence="6">
    <location>
        <begin position="1"/>
        <end position="32"/>
    </location>
</feature>
<dbReference type="PROSITE" id="PS00036">
    <property type="entry name" value="BZIP_BASIC"/>
    <property type="match status" value="1"/>
</dbReference>
<keyword evidence="9" id="KW-1185">Reference proteome</keyword>
<dbReference type="Proteomes" id="UP000316759">
    <property type="component" value="Unassembled WGS sequence"/>
</dbReference>
<proteinExistence type="inferred from homology"/>
<dbReference type="PANTHER" id="PTHR15284:SF0">
    <property type="entry name" value="GH23983P"/>
    <property type="match status" value="1"/>
</dbReference>
<evidence type="ECO:0000256" key="6">
    <source>
        <dbReference type="SAM" id="MobiDB-lite"/>
    </source>
</evidence>
<feature type="domain" description="BZIP" evidence="7">
    <location>
        <begin position="260"/>
        <end position="310"/>
    </location>
</feature>
<comment type="similarity">
    <text evidence="1">Belongs to the bZIP family. NFIL3 subfamily.</text>
</comment>
<keyword evidence="2" id="KW-0805">Transcription regulation</keyword>
<dbReference type="FunFam" id="1.20.5.170:FF:000025">
    <property type="entry name" value="nuclear factor interleukin-3-regulated protein-like"/>
    <property type="match status" value="1"/>
</dbReference>
<evidence type="ECO:0000256" key="5">
    <source>
        <dbReference type="ARBA" id="ARBA00023242"/>
    </source>
</evidence>
<feature type="region of interest" description="Disordered" evidence="6">
    <location>
        <begin position="317"/>
        <end position="351"/>
    </location>
</feature>
<dbReference type="Gene3D" id="1.20.5.170">
    <property type="match status" value="1"/>
</dbReference>
<feature type="compositionally biased region" description="Low complexity" evidence="6">
    <location>
        <begin position="20"/>
        <end position="30"/>
    </location>
</feature>
<dbReference type="GO" id="GO:0005634">
    <property type="term" value="C:nucleus"/>
    <property type="evidence" value="ECO:0007669"/>
    <property type="project" value="TreeGrafter"/>
</dbReference>
<dbReference type="InterPro" id="IPR004827">
    <property type="entry name" value="bZIP"/>
</dbReference>
<gene>
    <name evidence="8" type="ORF">FGIG_07227</name>
</gene>
<feature type="region of interest" description="Disordered" evidence="6">
    <location>
        <begin position="199"/>
        <end position="226"/>
    </location>
</feature>
<dbReference type="SMART" id="SM00338">
    <property type="entry name" value="BRLZ"/>
    <property type="match status" value="1"/>
</dbReference>
<feature type="compositionally biased region" description="Polar residues" evidence="6">
    <location>
        <begin position="1"/>
        <end position="19"/>
    </location>
</feature>
<dbReference type="EMBL" id="SUNJ01001135">
    <property type="protein sequence ID" value="TPP67061.1"/>
    <property type="molecule type" value="Genomic_DNA"/>
</dbReference>